<evidence type="ECO:0000313" key="5">
    <source>
        <dbReference type="EMBL" id="QHT75034.1"/>
    </source>
</evidence>
<dbReference type="Gene3D" id="1.20.1200.10">
    <property type="entry name" value="Cobalamin adenosyltransferase-like"/>
    <property type="match status" value="1"/>
</dbReference>
<keyword evidence="2" id="KW-0547">Nucleotide-binding</keyword>
<evidence type="ECO:0000259" key="4">
    <source>
        <dbReference type="Pfam" id="PF01923"/>
    </source>
</evidence>
<keyword evidence="1" id="KW-0808">Transferase</keyword>
<dbReference type="GO" id="GO:0005524">
    <property type="term" value="F:ATP binding"/>
    <property type="evidence" value="ECO:0007669"/>
    <property type="project" value="UniProtKB-KW"/>
</dbReference>
<proteinExistence type="predicted"/>
<dbReference type="PANTHER" id="PTHR12213:SF0">
    <property type="entry name" value="CORRINOID ADENOSYLTRANSFERASE MMAB"/>
    <property type="match status" value="1"/>
</dbReference>
<dbReference type="EMBL" id="MN739861">
    <property type="protein sequence ID" value="QHT75034.1"/>
    <property type="molecule type" value="Genomic_DNA"/>
</dbReference>
<dbReference type="PANTHER" id="PTHR12213">
    <property type="entry name" value="CORRINOID ADENOSYLTRANSFERASE"/>
    <property type="match status" value="1"/>
</dbReference>
<protein>
    <recommendedName>
        <fullName evidence="4">Cobalamin adenosyltransferase-like domain-containing protein</fullName>
    </recommendedName>
</protein>
<dbReference type="InterPro" id="IPR036451">
    <property type="entry name" value="CblAdoTrfase-like_sf"/>
</dbReference>
<dbReference type="Pfam" id="PF01923">
    <property type="entry name" value="Cob_adeno_trans"/>
    <property type="match status" value="1"/>
</dbReference>
<feature type="domain" description="Cobalamin adenosyltransferase-like" evidence="4">
    <location>
        <begin position="3"/>
        <end position="165"/>
    </location>
</feature>
<dbReference type="GO" id="GO:0008817">
    <property type="term" value="F:corrinoid adenosyltransferase activity"/>
    <property type="evidence" value="ECO:0007669"/>
    <property type="project" value="TreeGrafter"/>
</dbReference>
<dbReference type="InterPro" id="IPR029499">
    <property type="entry name" value="PduO-typ"/>
</dbReference>
<evidence type="ECO:0000256" key="1">
    <source>
        <dbReference type="ARBA" id="ARBA00022679"/>
    </source>
</evidence>
<dbReference type="NCBIfam" id="TIGR00636">
    <property type="entry name" value="PduO_Nterm"/>
    <property type="match status" value="1"/>
</dbReference>
<sequence>MKIYTKTGDSGETSLYDGSRAPKCSTTFEVLGQIDELSARIGLLCTYLSDTTLMRKIQRTLQDFNSHIATIDKTNRKLPVLSDDLPSELEKTIDEMEKVNPKLTKFILPGVTTADAMSHLCRTQARTVERGLIRLRNEEGIVLPTIIFMYMNRLSDFFFVFSRWICHTSGNKDFLL</sequence>
<dbReference type="InterPro" id="IPR016030">
    <property type="entry name" value="CblAdoTrfase-like"/>
</dbReference>
<organism evidence="5">
    <name type="scientific">viral metagenome</name>
    <dbReference type="NCBI Taxonomy" id="1070528"/>
    <lineage>
        <taxon>unclassified sequences</taxon>
        <taxon>metagenomes</taxon>
        <taxon>organismal metagenomes</taxon>
    </lineage>
</organism>
<dbReference type="SUPFAM" id="SSF89028">
    <property type="entry name" value="Cobalamin adenosyltransferase-like"/>
    <property type="match status" value="1"/>
</dbReference>
<name>A0A6C0H3B3_9ZZZZ</name>
<reference evidence="5" key="1">
    <citation type="journal article" date="2020" name="Nature">
        <title>Giant virus diversity and host interactions through global metagenomics.</title>
        <authorList>
            <person name="Schulz F."/>
            <person name="Roux S."/>
            <person name="Paez-Espino D."/>
            <person name="Jungbluth S."/>
            <person name="Walsh D.A."/>
            <person name="Denef V.J."/>
            <person name="McMahon K.D."/>
            <person name="Konstantinidis K.T."/>
            <person name="Eloe-Fadrosh E.A."/>
            <person name="Kyrpides N.C."/>
            <person name="Woyke T."/>
        </authorList>
    </citation>
    <scope>NUCLEOTIDE SEQUENCE</scope>
    <source>
        <strain evidence="5">GVMAG-M-3300023179-62</strain>
    </source>
</reference>
<accession>A0A6C0H3B3</accession>
<evidence type="ECO:0000256" key="3">
    <source>
        <dbReference type="ARBA" id="ARBA00022840"/>
    </source>
</evidence>
<keyword evidence="3" id="KW-0067">ATP-binding</keyword>
<dbReference type="AlphaFoldDB" id="A0A6C0H3B3"/>
<evidence type="ECO:0000256" key="2">
    <source>
        <dbReference type="ARBA" id="ARBA00022741"/>
    </source>
</evidence>